<evidence type="ECO:0000256" key="3">
    <source>
        <dbReference type="ARBA" id="ARBA00022989"/>
    </source>
</evidence>
<evidence type="ECO:0000256" key="2">
    <source>
        <dbReference type="ARBA" id="ARBA00022692"/>
    </source>
</evidence>
<keyword evidence="4 7" id="KW-0472">Membrane</keyword>
<keyword evidence="6 7" id="KW-0961">Cell wall biogenesis/degradation</keyword>
<comment type="similarity">
    <text evidence="7">Belongs to the transglycosylase MltG family.</text>
</comment>
<evidence type="ECO:0000256" key="8">
    <source>
        <dbReference type="SAM" id="MobiDB-lite"/>
    </source>
</evidence>
<dbReference type="EC" id="4.2.2.29" evidence="7"/>
<dbReference type="Proteomes" id="UP001209083">
    <property type="component" value="Chromosome"/>
</dbReference>
<protein>
    <recommendedName>
        <fullName evidence="7">Endolytic murein transglycosylase</fullName>
        <ecNumber evidence="7">4.2.2.29</ecNumber>
    </recommendedName>
    <alternativeName>
        <fullName evidence="7">Peptidoglycan lytic transglycosylase</fullName>
    </alternativeName>
    <alternativeName>
        <fullName evidence="7">Peptidoglycan polymerization terminase</fullName>
    </alternativeName>
</protein>
<evidence type="ECO:0000313" key="10">
    <source>
        <dbReference type="Proteomes" id="UP001209083"/>
    </source>
</evidence>
<reference evidence="9 10" key="1">
    <citation type="submission" date="2023-05" db="EMBL/GenBank/DDBJ databases">
        <title>Lithophilousrod everest ZFBP1038 complete genpme.</title>
        <authorList>
            <person name="Tian M."/>
        </authorList>
    </citation>
    <scope>NUCLEOTIDE SEQUENCE [LARGE SCALE GENOMIC DNA]</scope>
    <source>
        <strain evidence="9 10">ZFBP1038</strain>
    </source>
</reference>
<dbReference type="Pfam" id="PF02618">
    <property type="entry name" value="YceG"/>
    <property type="match status" value="1"/>
</dbReference>
<dbReference type="EMBL" id="CP090958">
    <property type="protein sequence ID" value="WGW13809.1"/>
    <property type="molecule type" value="Genomic_DNA"/>
</dbReference>
<dbReference type="HAMAP" id="MF_02065">
    <property type="entry name" value="MltG"/>
    <property type="match status" value="1"/>
</dbReference>
<comment type="subcellular location">
    <subcellularLocation>
        <location evidence="7">Cell membrane</location>
        <topology evidence="7">Single-pass membrane protein</topology>
    </subcellularLocation>
</comment>
<evidence type="ECO:0000313" key="9">
    <source>
        <dbReference type="EMBL" id="WGW13809.1"/>
    </source>
</evidence>
<keyword evidence="10" id="KW-1185">Reference proteome</keyword>
<comment type="catalytic activity">
    <reaction evidence="7">
        <text>a peptidoglycan chain = a peptidoglycan chain with N-acetyl-1,6-anhydromuramyl-[peptide] at the reducing end + a peptidoglycan chain with N-acetylglucosamine at the non-reducing end.</text>
        <dbReference type="EC" id="4.2.2.29"/>
    </reaction>
</comment>
<proteinExistence type="inferred from homology"/>
<organism evidence="9 10">
    <name type="scientific">Saxibacter everestensis</name>
    <dbReference type="NCBI Taxonomy" id="2909229"/>
    <lineage>
        <taxon>Bacteria</taxon>
        <taxon>Bacillati</taxon>
        <taxon>Actinomycetota</taxon>
        <taxon>Actinomycetes</taxon>
        <taxon>Micrococcales</taxon>
        <taxon>Brevibacteriaceae</taxon>
        <taxon>Saxibacter</taxon>
    </lineage>
</organism>
<keyword evidence="2 7" id="KW-0812">Transmembrane</keyword>
<keyword evidence="5 7" id="KW-0456">Lyase</keyword>
<dbReference type="PANTHER" id="PTHR30518">
    <property type="entry name" value="ENDOLYTIC MUREIN TRANSGLYCOSYLASE"/>
    <property type="match status" value="1"/>
</dbReference>
<dbReference type="RefSeq" id="WP_349640632.1">
    <property type="nucleotide sequence ID" value="NZ_CP090958.1"/>
</dbReference>
<evidence type="ECO:0000256" key="1">
    <source>
        <dbReference type="ARBA" id="ARBA00022475"/>
    </source>
</evidence>
<comment type="function">
    <text evidence="7">Functions as a peptidoglycan terminase that cleaves nascent peptidoglycan strands endolytically to terminate their elongation.</text>
</comment>
<dbReference type="Gene3D" id="3.30.1490.480">
    <property type="entry name" value="Endolytic murein transglycosylase"/>
    <property type="match status" value="1"/>
</dbReference>
<sequence>MSKLQIGELGAEETRKQENARRRRRRHHRRRSLTILVVVLALLGASSYFVVGPLKNIAAEFGVSNADYTGDGKGEVVIDIPEGSSGRTVANILLEADVIKASKPFIKAVEAGKKPLQAGVYPMKKQMSAQAAYDRLIDPPTLDKVAIPEGFRLKQISERIQLATGLSKDEVDAAVNAKPETYGLPKELPSLEGFLYPATYDIKEDVKAKAIVQSMVDRLKEQLKKHGVEEKDELKVLTLASLIQVEAPNNEEARAQVSRALQNRLDPKINKETAGFLQLDSTIAYIHGARADASTTKDERKTESPYNTYLNKGLPVGPINSPGADTIEAALNPAEGNWLYWVTINPETGETLMADNYADHQKNVKKYQEWLRDHQSDDSGG</sequence>
<feature type="site" description="Important for catalytic activity" evidence="7">
    <location>
        <position position="246"/>
    </location>
</feature>
<evidence type="ECO:0000256" key="6">
    <source>
        <dbReference type="ARBA" id="ARBA00023316"/>
    </source>
</evidence>
<accession>A0ABY8R012</accession>
<feature type="transmembrane region" description="Helical" evidence="7">
    <location>
        <begin position="32"/>
        <end position="51"/>
    </location>
</feature>
<gene>
    <name evidence="7 9" type="primary">mltG</name>
    <name evidence="9" type="ORF">LWF01_08715</name>
</gene>
<dbReference type="InterPro" id="IPR003770">
    <property type="entry name" value="MLTG-like"/>
</dbReference>
<dbReference type="PANTHER" id="PTHR30518:SF2">
    <property type="entry name" value="ENDOLYTIC MUREIN TRANSGLYCOSYLASE"/>
    <property type="match status" value="1"/>
</dbReference>
<keyword evidence="1 7" id="KW-1003">Cell membrane</keyword>
<keyword evidence="3 7" id="KW-1133">Transmembrane helix</keyword>
<dbReference type="NCBIfam" id="TIGR00247">
    <property type="entry name" value="endolytic transglycosylase MltG"/>
    <property type="match status" value="1"/>
</dbReference>
<name>A0ABY8R012_9MICO</name>
<evidence type="ECO:0000256" key="4">
    <source>
        <dbReference type="ARBA" id="ARBA00023136"/>
    </source>
</evidence>
<feature type="region of interest" description="Disordered" evidence="8">
    <location>
        <begin position="1"/>
        <end position="26"/>
    </location>
</feature>
<evidence type="ECO:0000256" key="7">
    <source>
        <dbReference type="HAMAP-Rule" id="MF_02065"/>
    </source>
</evidence>
<evidence type="ECO:0000256" key="5">
    <source>
        <dbReference type="ARBA" id="ARBA00023239"/>
    </source>
</evidence>